<dbReference type="InterPro" id="IPR005225">
    <property type="entry name" value="Small_GTP-bd"/>
</dbReference>
<keyword evidence="4" id="KW-0488">Methylation</keyword>
<dbReference type="GO" id="GO:0007264">
    <property type="term" value="P:small GTPase-mediated signal transduction"/>
    <property type="evidence" value="ECO:0007669"/>
    <property type="project" value="InterPro"/>
</dbReference>
<dbReference type="EMBL" id="CAJMWY010000046">
    <property type="protein sequence ID" value="CAE6412029.1"/>
    <property type="molecule type" value="Genomic_DNA"/>
</dbReference>
<organism evidence="12 13">
    <name type="scientific">Rhizoctonia solani</name>
    <dbReference type="NCBI Taxonomy" id="456999"/>
    <lineage>
        <taxon>Eukaryota</taxon>
        <taxon>Fungi</taxon>
        <taxon>Dikarya</taxon>
        <taxon>Basidiomycota</taxon>
        <taxon>Agaricomycotina</taxon>
        <taxon>Agaricomycetes</taxon>
        <taxon>Cantharellales</taxon>
        <taxon>Ceratobasidiaceae</taxon>
        <taxon>Rhizoctonia</taxon>
    </lineage>
</organism>
<evidence type="ECO:0000256" key="1">
    <source>
        <dbReference type="ARBA" id="ARBA00004342"/>
    </source>
</evidence>
<reference evidence="12" key="1">
    <citation type="submission" date="2021-01" db="EMBL/GenBank/DDBJ databases">
        <authorList>
            <person name="Kaushik A."/>
        </authorList>
    </citation>
    <scope>NUCLEOTIDE SEQUENCE</scope>
    <source>
        <strain evidence="12">AG4-R118</strain>
        <strain evidence="11">AG4-RS23</strain>
    </source>
</reference>
<dbReference type="GO" id="GO:0005886">
    <property type="term" value="C:plasma membrane"/>
    <property type="evidence" value="ECO:0007669"/>
    <property type="project" value="UniProtKB-SubCell"/>
</dbReference>
<dbReference type="AlphaFoldDB" id="A0A8H3AEV9"/>
<dbReference type="PROSITE" id="PS51421">
    <property type="entry name" value="RAS"/>
    <property type="match status" value="1"/>
</dbReference>
<dbReference type="PROSITE" id="PS51419">
    <property type="entry name" value="RAB"/>
    <property type="match status" value="1"/>
</dbReference>
<dbReference type="PROSITE" id="PS51420">
    <property type="entry name" value="RHO"/>
    <property type="match status" value="1"/>
</dbReference>
<keyword evidence="3" id="KW-1003">Cell membrane</keyword>
<dbReference type="Pfam" id="PF00071">
    <property type="entry name" value="Ras"/>
    <property type="match status" value="1"/>
</dbReference>
<gene>
    <name evidence="12" type="ORF">RDB_LOCUS19031</name>
    <name evidence="11" type="ORF">RDB_LOCUS2879</name>
</gene>
<evidence type="ECO:0000256" key="3">
    <source>
        <dbReference type="ARBA" id="ARBA00022475"/>
    </source>
</evidence>
<keyword evidence="6" id="KW-0342">GTP-binding</keyword>
<dbReference type="SUPFAM" id="SSF52540">
    <property type="entry name" value="P-loop containing nucleoside triphosphate hydrolases"/>
    <property type="match status" value="1"/>
</dbReference>
<feature type="region of interest" description="Disordered" evidence="10">
    <location>
        <begin position="1"/>
        <end position="34"/>
    </location>
</feature>
<evidence type="ECO:0000256" key="2">
    <source>
        <dbReference type="ARBA" id="ARBA00010142"/>
    </source>
</evidence>
<keyword evidence="8" id="KW-0449">Lipoprotein</keyword>
<dbReference type="Gene3D" id="3.40.50.300">
    <property type="entry name" value="P-loop containing nucleotide triphosphate hydrolases"/>
    <property type="match status" value="1"/>
</dbReference>
<comment type="subcellular location">
    <subcellularLocation>
        <location evidence="1">Cell membrane</location>
        <topology evidence="1">Lipid-anchor</topology>
        <orientation evidence="1">Cytoplasmic side</orientation>
    </subcellularLocation>
</comment>
<dbReference type="PANTHER" id="PTHR24072">
    <property type="entry name" value="RHO FAMILY GTPASE"/>
    <property type="match status" value="1"/>
</dbReference>
<protein>
    <submittedName>
        <fullName evidence="12">Uncharacterized protein</fullName>
    </submittedName>
</protein>
<dbReference type="GO" id="GO:0003924">
    <property type="term" value="F:GTPase activity"/>
    <property type="evidence" value="ECO:0007669"/>
    <property type="project" value="InterPro"/>
</dbReference>
<keyword evidence="7" id="KW-0472">Membrane</keyword>
<keyword evidence="9" id="KW-0636">Prenylation</keyword>
<dbReference type="PRINTS" id="PR00449">
    <property type="entry name" value="RASTRNSFRMNG"/>
</dbReference>
<evidence type="ECO:0000313" key="11">
    <source>
        <dbReference type="EMBL" id="CAE6412029.1"/>
    </source>
</evidence>
<evidence type="ECO:0000256" key="7">
    <source>
        <dbReference type="ARBA" id="ARBA00023136"/>
    </source>
</evidence>
<dbReference type="NCBIfam" id="TIGR00231">
    <property type="entry name" value="small_GTP"/>
    <property type="match status" value="1"/>
</dbReference>
<comment type="similarity">
    <text evidence="2">Belongs to the small GTPase superfamily. Rho family.</text>
</comment>
<evidence type="ECO:0000256" key="5">
    <source>
        <dbReference type="ARBA" id="ARBA00022741"/>
    </source>
</evidence>
<comment type="caution">
    <text evidence="12">The sequence shown here is derived from an EMBL/GenBank/DDBJ whole genome shotgun (WGS) entry which is preliminary data.</text>
</comment>
<accession>A0A8H3AEV9</accession>
<keyword evidence="5" id="KW-0547">Nucleotide-binding</keyword>
<dbReference type="InterPro" id="IPR001806">
    <property type="entry name" value="Small_GTPase"/>
</dbReference>
<dbReference type="Proteomes" id="UP000663861">
    <property type="component" value="Unassembled WGS sequence"/>
</dbReference>
<evidence type="ECO:0000256" key="10">
    <source>
        <dbReference type="SAM" id="MobiDB-lite"/>
    </source>
</evidence>
<evidence type="ECO:0000256" key="8">
    <source>
        <dbReference type="ARBA" id="ARBA00023288"/>
    </source>
</evidence>
<dbReference type="InterPro" id="IPR003578">
    <property type="entry name" value="Small_GTPase_Rho"/>
</dbReference>
<evidence type="ECO:0000313" key="12">
    <source>
        <dbReference type="EMBL" id="CAE6417778.1"/>
    </source>
</evidence>
<dbReference type="Proteomes" id="UP000663888">
    <property type="component" value="Unassembled WGS sequence"/>
</dbReference>
<proteinExistence type="inferred from homology"/>
<evidence type="ECO:0000256" key="4">
    <source>
        <dbReference type="ARBA" id="ARBA00022481"/>
    </source>
</evidence>
<dbReference type="FunFam" id="3.40.50.300:FF:000983">
    <property type="entry name" value="Rho family GTPase"/>
    <property type="match status" value="1"/>
</dbReference>
<dbReference type="SMART" id="SM00175">
    <property type="entry name" value="RAB"/>
    <property type="match status" value="1"/>
</dbReference>
<evidence type="ECO:0000256" key="6">
    <source>
        <dbReference type="ARBA" id="ARBA00023134"/>
    </source>
</evidence>
<evidence type="ECO:0000256" key="9">
    <source>
        <dbReference type="ARBA" id="ARBA00023289"/>
    </source>
</evidence>
<name>A0A8H3AEV9_9AGAM</name>
<dbReference type="InterPro" id="IPR027417">
    <property type="entry name" value="P-loop_NTPase"/>
</dbReference>
<dbReference type="SMART" id="SM00174">
    <property type="entry name" value="RHO"/>
    <property type="match status" value="1"/>
</dbReference>
<dbReference type="EMBL" id="CAJMWX010000446">
    <property type="protein sequence ID" value="CAE6417778.1"/>
    <property type="molecule type" value="Genomic_DNA"/>
</dbReference>
<evidence type="ECO:0000313" key="13">
    <source>
        <dbReference type="Proteomes" id="UP000663888"/>
    </source>
</evidence>
<sequence>MPQQRTRHWGTSPGQNEVLRETEHEMDESVPCRQPPSMDTTICRKLIVVGDNTCGKRSLLYTFCNEEFPEVFVPTAFDGHTVVVETDGKPVELGLFHTDGQENYDRLRPLNYLGSHVVMICFAIDSPDSLDNAQEKWILEARRFCPGISIILVGCKKDLRHDPKTIDELCKTNQRPITAEEGISIAQKIGAHCYLECSAKTGEGVRDVLHYTARASLWRPCGRRKRRKSGCIIL</sequence>
<dbReference type="GO" id="GO:0005525">
    <property type="term" value="F:GTP binding"/>
    <property type="evidence" value="ECO:0007669"/>
    <property type="project" value="UniProtKB-KW"/>
</dbReference>
<dbReference type="SMART" id="SM00173">
    <property type="entry name" value="RAS"/>
    <property type="match status" value="1"/>
</dbReference>